<dbReference type="Proteomes" id="UP000190961">
    <property type="component" value="Unassembled WGS sequence"/>
</dbReference>
<sequence length="124" mass="13858">MKIPEGHQTIMPYIIVESAEKFVAFLKRVFGAREKFVVHQPDDGSIMHAEYTIGASTVMLANSTTNYKACPAGLYIYVENTDDTFEKATKAGVTVIDKPSNKEYGRTAGFKDEFGNTWWIVTPL</sequence>
<keyword evidence="3" id="KW-1185">Reference proteome</keyword>
<evidence type="ECO:0000259" key="1">
    <source>
        <dbReference type="PROSITE" id="PS51819"/>
    </source>
</evidence>
<dbReference type="PANTHER" id="PTHR34109:SF1">
    <property type="entry name" value="VOC DOMAIN-CONTAINING PROTEIN"/>
    <property type="match status" value="1"/>
</dbReference>
<evidence type="ECO:0000313" key="3">
    <source>
        <dbReference type="Proteomes" id="UP000190961"/>
    </source>
</evidence>
<dbReference type="OrthoDB" id="9795306at2"/>
<protein>
    <submittedName>
        <fullName evidence="2">Uncharacterized conserved protein PhnB, glyoxalase superfamily</fullName>
    </submittedName>
</protein>
<organism evidence="2 3">
    <name type="scientific">Ohtaekwangia koreensis</name>
    <dbReference type="NCBI Taxonomy" id="688867"/>
    <lineage>
        <taxon>Bacteria</taxon>
        <taxon>Pseudomonadati</taxon>
        <taxon>Bacteroidota</taxon>
        <taxon>Cytophagia</taxon>
        <taxon>Cytophagales</taxon>
        <taxon>Fulvivirgaceae</taxon>
        <taxon>Ohtaekwangia</taxon>
    </lineage>
</organism>
<dbReference type="AlphaFoldDB" id="A0A1T5LSY5"/>
<dbReference type="PANTHER" id="PTHR34109">
    <property type="entry name" value="BNAUNNG04460D PROTEIN-RELATED"/>
    <property type="match status" value="1"/>
</dbReference>
<dbReference type="Pfam" id="PF00903">
    <property type="entry name" value="Glyoxalase"/>
    <property type="match status" value="1"/>
</dbReference>
<proteinExistence type="predicted"/>
<reference evidence="2 3" key="1">
    <citation type="submission" date="2017-02" db="EMBL/GenBank/DDBJ databases">
        <authorList>
            <person name="Peterson S.W."/>
        </authorList>
    </citation>
    <scope>NUCLEOTIDE SEQUENCE [LARGE SCALE GENOMIC DNA]</scope>
    <source>
        <strain evidence="2 3">DSM 25262</strain>
    </source>
</reference>
<dbReference type="PROSITE" id="PS51819">
    <property type="entry name" value="VOC"/>
    <property type="match status" value="1"/>
</dbReference>
<dbReference type="RefSeq" id="WP_079688380.1">
    <property type="nucleotide sequence ID" value="NZ_FUZU01000002.1"/>
</dbReference>
<dbReference type="InterPro" id="IPR029068">
    <property type="entry name" value="Glyas_Bleomycin-R_OHBP_Dase"/>
</dbReference>
<accession>A0A1T5LSY5</accession>
<dbReference type="Gene3D" id="3.30.720.110">
    <property type="match status" value="1"/>
</dbReference>
<evidence type="ECO:0000313" key="2">
    <source>
        <dbReference type="EMBL" id="SKC79117.1"/>
    </source>
</evidence>
<dbReference type="InterPro" id="IPR004360">
    <property type="entry name" value="Glyas_Fos-R_dOase_dom"/>
</dbReference>
<dbReference type="STRING" id="688867.SAMN05660236_3876"/>
<feature type="domain" description="VOC" evidence="1">
    <location>
        <begin position="4"/>
        <end position="123"/>
    </location>
</feature>
<dbReference type="InterPro" id="IPR037523">
    <property type="entry name" value="VOC_core"/>
</dbReference>
<dbReference type="Gene3D" id="3.30.720.120">
    <property type="match status" value="1"/>
</dbReference>
<dbReference type="EMBL" id="FUZU01000002">
    <property type="protein sequence ID" value="SKC79117.1"/>
    <property type="molecule type" value="Genomic_DNA"/>
</dbReference>
<dbReference type="SUPFAM" id="SSF54593">
    <property type="entry name" value="Glyoxalase/Bleomycin resistance protein/Dihydroxybiphenyl dioxygenase"/>
    <property type="match status" value="1"/>
</dbReference>
<gene>
    <name evidence="2" type="ORF">SAMN05660236_3876</name>
</gene>
<dbReference type="CDD" id="cd07246">
    <property type="entry name" value="VOC_like"/>
    <property type="match status" value="1"/>
</dbReference>
<name>A0A1T5LSY5_9BACT</name>